<sequence>MVVKCKQKSLWIMFSGNHKHLSESRTVVLYVTYAGVAKSEAKVIRKVVANIFWFD</sequence>
<evidence type="ECO:0000313" key="1">
    <source>
        <dbReference type="EMBL" id="CDP97618.1"/>
    </source>
</evidence>
<reference evidence="1" key="1">
    <citation type="journal article" date="2007" name="Science">
        <title>Draft genome of the filarial nematode parasite Brugia malayi.</title>
        <authorList>
            <person name="Ghedin E."/>
            <person name="Wang S."/>
            <person name="Spiro D."/>
            <person name="Caler E."/>
            <person name="Zhao Q."/>
            <person name="Crabtree J."/>
            <person name="Allen J.E."/>
            <person name="Delcher A.L."/>
            <person name="Guiliano D.B."/>
            <person name="Miranda-Saavedra D."/>
            <person name="Angiuoli S.V."/>
            <person name="Creasy T."/>
            <person name="Amedeo P."/>
            <person name="Haas B."/>
            <person name="El-Sayed N.M."/>
            <person name="Wortman J.R."/>
            <person name="Feldblyum T."/>
            <person name="Tallon L."/>
            <person name="Schatz M."/>
            <person name="Shumway M."/>
            <person name="Koo H."/>
            <person name="Salzberg S.L."/>
            <person name="Schobel S."/>
            <person name="Pertea M."/>
            <person name="Pop M."/>
            <person name="White O."/>
            <person name="Barton G.J."/>
            <person name="Carlow C.K."/>
            <person name="Crawford M.J."/>
            <person name="Daub J."/>
            <person name="Dimmic M.W."/>
            <person name="Estes C.F."/>
            <person name="Foster J.M."/>
            <person name="Ganatra M."/>
            <person name="Gregory W.F."/>
            <person name="Johnson N.M."/>
            <person name="Jin J."/>
            <person name="Komuniecki R."/>
            <person name="Korf I."/>
            <person name="Kumar S."/>
            <person name="Laney S."/>
            <person name="Li B.W."/>
            <person name="Li W."/>
            <person name="Lindblom T.H."/>
            <person name="Lustigman S."/>
            <person name="Ma D."/>
            <person name="Maina C.V."/>
            <person name="Martin D.M."/>
            <person name="McCarter J.P."/>
            <person name="McReynolds L."/>
            <person name="Mitreva M."/>
            <person name="Nutman T.B."/>
            <person name="Parkinson J."/>
            <person name="Peregrin-Alvarez J.M."/>
            <person name="Poole C."/>
            <person name="Ren Q."/>
            <person name="Saunders L."/>
            <person name="Sluder A.E."/>
            <person name="Smith K."/>
            <person name="Stanke M."/>
            <person name="Unnasch T.R."/>
            <person name="Ware J."/>
            <person name="Wei A.D."/>
            <person name="Weil G."/>
            <person name="Williams D.J."/>
            <person name="Zhang Y."/>
            <person name="Williams S.A."/>
            <person name="Fraser-Liggett C."/>
            <person name="Slatko B."/>
            <person name="Blaxter M.L."/>
            <person name="Scott A.L."/>
        </authorList>
    </citation>
    <scope>NUCLEOTIDE SEQUENCE</scope>
    <source>
        <strain evidence="1">FR3</strain>
    </source>
</reference>
<proteinExistence type="predicted"/>
<reference evidence="1" key="2">
    <citation type="submission" date="2012-12" db="EMBL/GenBank/DDBJ databases">
        <authorList>
            <person name="Gao Y.W."/>
            <person name="Fan S.T."/>
            <person name="Sun H.T."/>
            <person name="Wang Z."/>
            <person name="Gao X.L."/>
            <person name="Li Y.G."/>
            <person name="Wang T.C."/>
            <person name="Zhang K."/>
            <person name="Xu W.W."/>
            <person name="Yu Z.J."/>
            <person name="Xia X.Z."/>
        </authorList>
    </citation>
    <scope>NUCLEOTIDE SEQUENCE</scope>
    <source>
        <strain evidence="1">FR3</strain>
    </source>
</reference>
<dbReference type="AlphaFoldDB" id="A0A0J9XXS6"/>
<dbReference type="EMBL" id="LN856988">
    <property type="protein sequence ID" value="CDP97618.1"/>
    <property type="molecule type" value="Genomic_DNA"/>
</dbReference>
<organism evidence="1">
    <name type="scientific">Brugia malayi</name>
    <name type="common">Filarial nematode worm</name>
    <dbReference type="NCBI Taxonomy" id="6279"/>
    <lineage>
        <taxon>Eukaryota</taxon>
        <taxon>Metazoa</taxon>
        <taxon>Ecdysozoa</taxon>
        <taxon>Nematoda</taxon>
        <taxon>Chromadorea</taxon>
        <taxon>Rhabditida</taxon>
        <taxon>Spirurina</taxon>
        <taxon>Spiruromorpha</taxon>
        <taxon>Filarioidea</taxon>
        <taxon>Onchocercidae</taxon>
        <taxon>Brugia</taxon>
    </lineage>
</organism>
<accession>A0A0J9XXS6</accession>
<gene>
    <name evidence="1" type="primary">Bm13503</name>
    <name evidence="1" type="ORF">BM_Bm13503</name>
</gene>
<protein>
    <submittedName>
        <fullName evidence="1">Bm13503</fullName>
    </submittedName>
</protein>
<name>A0A0J9XXS6_BRUMA</name>